<accession>A0A2Z6NR85</accession>
<dbReference type="Proteomes" id="UP000242715">
    <property type="component" value="Unassembled WGS sequence"/>
</dbReference>
<gene>
    <name evidence="1" type="ORF">TSUD_147630</name>
</gene>
<reference evidence="2" key="1">
    <citation type="journal article" date="2017" name="Front. Plant Sci.">
        <title>Climate Clever Clovers: New Paradigm to Reduce the Environmental Footprint of Ruminants by Breeding Low Methanogenic Forages Utilizing Haplotype Variation.</title>
        <authorList>
            <person name="Kaur P."/>
            <person name="Appels R."/>
            <person name="Bayer P.E."/>
            <person name="Keeble-Gagnere G."/>
            <person name="Wang J."/>
            <person name="Hirakawa H."/>
            <person name="Shirasawa K."/>
            <person name="Vercoe P."/>
            <person name="Stefanova K."/>
            <person name="Durmic Z."/>
            <person name="Nichols P."/>
            <person name="Revell C."/>
            <person name="Isobe S.N."/>
            <person name="Edwards D."/>
            <person name="Erskine W."/>
        </authorList>
    </citation>
    <scope>NUCLEOTIDE SEQUENCE [LARGE SCALE GENOMIC DNA]</scope>
    <source>
        <strain evidence="2">cv. Daliak</strain>
    </source>
</reference>
<evidence type="ECO:0000313" key="2">
    <source>
        <dbReference type="Proteomes" id="UP000242715"/>
    </source>
</evidence>
<organism evidence="1 2">
    <name type="scientific">Trifolium subterraneum</name>
    <name type="common">Subterranean clover</name>
    <dbReference type="NCBI Taxonomy" id="3900"/>
    <lineage>
        <taxon>Eukaryota</taxon>
        <taxon>Viridiplantae</taxon>
        <taxon>Streptophyta</taxon>
        <taxon>Embryophyta</taxon>
        <taxon>Tracheophyta</taxon>
        <taxon>Spermatophyta</taxon>
        <taxon>Magnoliopsida</taxon>
        <taxon>eudicotyledons</taxon>
        <taxon>Gunneridae</taxon>
        <taxon>Pentapetalae</taxon>
        <taxon>rosids</taxon>
        <taxon>fabids</taxon>
        <taxon>Fabales</taxon>
        <taxon>Fabaceae</taxon>
        <taxon>Papilionoideae</taxon>
        <taxon>50 kb inversion clade</taxon>
        <taxon>NPAAA clade</taxon>
        <taxon>Hologalegina</taxon>
        <taxon>IRL clade</taxon>
        <taxon>Trifolieae</taxon>
        <taxon>Trifolium</taxon>
    </lineage>
</organism>
<dbReference type="EMBL" id="DF973713">
    <property type="protein sequence ID" value="GAU38395.1"/>
    <property type="molecule type" value="Genomic_DNA"/>
</dbReference>
<name>A0A2Z6NR85_TRISU</name>
<proteinExistence type="predicted"/>
<dbReference type="AlphaFoldDB" id="A0A2Z6NR85"/>
<evidence type="ECO:0000313" key="1">
    <source>
        <dbReference type="EMBL" id="GAU38395.1"/>
    </source>
</evidence>
<keyword evidence="2" id="KW-1185">Reference proteome</keyword>
<dbReference type="OrthoDB" id="1937047at2759"/>
<sequence length="160" mass="17918">MVRGYLKLPHAGWEITVTVDDMSSLLHLPIEGHLLDHIPITRYESALLMVQLLGAKPTDADKEVAKTKGAHGRTTLVLRYKVIFKTRLQHITDFTEEGNDMEVQRHQNNVIRVYLLFSTSPTRDQSYTNHSSPSIPVRTSARHSGTDFNALCPILGSGVD</sequence>
<protein>
    <submittedName>
        <fullName evidence="1">Uncharacterized protein</fullName>
    </submittedName>
</protein>